<dbReference type="AlphaFoldDB" id="J9EF39"/>
<dbReference type="EMBL" id="ADBV01010269">
    <property type="protein sequence ID" value="EJW75632.1"/>
    <property type="molecule type" value="Genomic_DNA"/>
</dbReference>
<evidence type="ECO:0000313" key="2">
    <source>
        <dbReference type="Proteomes" id="UP000004810"/>
    </source>
</evidence>
<comment type="caution">
    <text evidence="1">The sequence shown here is derived from an EMBL/GenBank/DDBJ whole genome shotgun (WGS) entry which is preliminary data.</text>
</comment>
<accession>J9EF39</accession>
<protein>
    <submittedName>
        <fullName evidence="1">Uncharacterized protein</fullName>
    </submittedName>
</protein>
<reference evidence="2" key="1">
    <citation type="submission" date="2012-08" db="EMBL/GenBank/DDBJ databases">
        <title>The Genome Sequence of Wuchereria bancrofti.</title>
        <authorList>
            <person name="Nutman T.B."/>
            <person name="Fink D.L."/>
            <person name="Russ C."/>
            <person name="Young S."/>
            <person name="Zeng Q."/>
            <person name="Koehrsen M."/>
            <person name="Alvarado L."/>
            <person name="Berlin A."/>
            <person name="Chapman S.B."/>
            <person name="Chen Z."/>
            <person name="Freedman E."/>
            <person name="Gellesch M."/>
            <person name="Goldberg J."/>
            <person name="Griggs A."/>
            <person name="Gujja S."/>
            <person name="Heilman E.R."/>
            <person name="Heiman D."/>
            <person name="Hepburn T."/>
            <person name="Howarth C."/>
            <person name="Jen D."/>
            <person name="Larson L."/>
            <person name="Lewis B."/>
            <person name="Mehta T."/>
            <person name="Park D."/>
            <person name="Pearson M."/>
            <person name="Roberts A."/>
            <person name="Saif S."/>
            <person name="Shea T."/>
            <person name="Shenoy N."/>
            <person name="Sisk P."/>
            <person name="Stolte C."/>
            <person name="Sykes S."/>
            <person name="Walk T."/>
            <person name="White J."/>
            <person name="Yandava C."/>
            <person name="Haas B."/>
            <person name="Henn M.R."/>
            <person name="Nusbaum C."/>
            <person name="Birren B."/>
        </authorList>
    </citation>
    <scope>NUCLEOTIDE SEQUENCE [LARGE SCALE GENOMIC DNA]</scope>
    <source>
        <strain evidence="2">NA</strain>
    </source>
</reference>
<dbReference type="Proteomes" id="UP000004810">
    <property type="component" value="Unassembled WGS sequence"/>
</dbReference>
<proteinExistence type="predicted"/>
<sequence length="175" mass="19728">MYFQKRRKKNRKKNLTKTWDLDCSIKLFTVFLIVMLFLCAFQSSDYKPSQTIITGLTRPASVPCLSIRRTGAALDVSNRCVQGRQCLKKAPIYRMPLLMTKQMVQPSCSAAVSLALMQRTWTACECGRSHGGGVRKHCNGRAETKRRGRVDDAAVVAADAAALLRRWLLQVLHRV</sequence>
<gene>
    <name evidence="1" type="ORF">WUBG_13463</name>
</gene>
<name>J9EF39_WUCBA</name>
<organism evidence="1 2">
    <name type="scientific">Wuchereria bancrofti</name>
    <dbReference type="NCBI Taxonomy" id="6293"/>
    <lineage>
        <taxon>Eukaryota</taxon>
        <taxon>Metazoa</taxon>
        <taxon>Ecdysozoa</taxon>
        <taxon>Nematoda</taxon>
        <taxon>Chromadorea</taxon>
        <taxon>Rhabditida</taxon>
        <taxon>Spirurina</taxon>
        <taxon>Spiruromorpha</taxon>
        <taxon>Filarioidea</taxon>
        <taxon>Onchocercidae</taxon>
        <taxon>Wuchereria</taxon>
    </lineage>
</organism>
<evidence type="ECO:0000313" key="1">
    <source>
        <dbReference type="EMBL" id="EJW75632.1"/>
    </source>
</evidence>